<evidence type="ECO:0000313" key="1">
    <source>
        <dbReference type="EMBL" id="CAD8827571.1"/>
    </source>
</evidence>
<proteinExistence type="predicted"/>
<name>A0A7S0ZNV8_NOCSC</name>
<accession>A0A7S0ZNV8</accession>
<protein>
    <submittedName>
        <fullName evidence="1">Uncharacterized protein</fullName>
    </submittedName>
</protein>
<dbReference type="EMBL" id="HBFQ01002796">
    <property type="protein sequence ID" value="CAD8827571.1"/>
    <property type="molecule type" value="Transcribed_RNA"/>
</dbReference>
<dbReference type="AlphaFoldDB" id="A0A7S0ZNV8"/>
<organism evidence="1">
    <name type="scientific">Noctiluca scintillans</name>
    <name type="common">Sea sparkle</name>
    <name type="synonym">Red tide dinoflagellate</name>
    <dbReference type="NCBI Taxonomy" id="2966"/>
    <lineage>
        <taxon>Eukaryota</taxon>
        <taxon>Sar</taxon>
        <taxon>Alveolata</taxon>
        <taxon>Dinophyceae</taxon>
        <taxon>Noctilucales</taxon>
        <taxon>Noctilucaceae</taxon>
        <taxon>Noctiluca</taxon>
    </lineage>
</organism>
<gene>
    <name evidence="1" type="ORF">NSCI0253_LOCUS1917</name>
</gene>
<reference evidence="1" key="1">
    <citation type="submission" date="2021-01" db="EMBL/GenBank/DDBJ databases">
        <authorList>
            <person name="Corre E."/>
            <person name="Pelletier E."/>
            <person name="Niang G."/>
            <person name="Scheremetjew M."/>
            <person name="Finn R."/>
            <person name="Kale V."/>
            <person name="Holt S."/>
            <person name="Cochrane G."/>
            <person name="Meng A."/>
            <person name="Brown T."/>
            <person name="Cohen L."/>
        </authorList>
    </citation>
    <scope>NUCLEOTIDE SEQUENCE</scope>
</reference>
<sequence length="467" mass="50579">MAQGLLRVPKMKQWFVAWSVCAPCSLAFHASFLLAGKEPFVFTVPAPAPAVAPARAPAPARVPAPAPAPGPALDFEPAPGQEVRALNFTSAFTNDFFDPPPTSELPLCSWMHDTAGIVRPADCNVRGCSPKPGAFRFSPVGTCAPPALEACPAATGLDPSLYSVLGLGTSHGSLRYVSCAVSATTVDMSRGLWREPGPYVAPRTAVCNNGTWVLVEIVEGQATPAFIRCLSGFTVQVLRNLSQRVQLAETRLEHASQFPWRDSKAAVRCGAFRNAIRKSKLLLDKVQQGWNPGLDEVQSCLDALIASEITPLGEPLTDEVCGEFARHTVSQLKNEATWGFANHVPPAQKVEVEQAVPFHCSRTVHRVVHGPDSVAYREGCFCDYGVPGPCPFGDGTSPSYRDFGFAEMEKTSVTEDTTAEFNSMCWYWAGSLRPELGYVGRKMPPLFQAPRVNSTDLAAEWLRQYPK</sequence>